<sequence>MDDRSTVAAHELREALDLITHLGALNSDAAMLAAVDKALAEGLSAERLILAMGLVGGAFMVNLSGQHMRRIGIDPHAADPVQKVGALHVIKIWMRDYITRYEEQRVVGDFIGDVSWPSDSA</sequence>
<dbReference type="AlphaFoldDB" id="A0A6C7EBX1"/>
<dbReference type="KEGG" id="aym:YM304_36570"/>
<dbReference type="RefSeq" id="WP_015443218.1">
    <property type="nucleotide sequence ID" value="NC_020520.1"/>
</dbReference>
<gene>
    <name evidence="1" type="ORF">YM304_36570</name>
</gene>
<organism evidence="1 2">
    <name type="scientific">Ilumatobacter coccineus (strain NBRC 103263 / KCTC 29153 / YM16-304)</name>
    <dbReference type="NCBI Taxonomy" id="1313172"/>
    <lineage>
        <taxon>Bacteria</taxon>
        <taxon>Bacillati</taxon>
        <taxon>Actinomycetota</taxon>
        <taxon>Acidimicrobiia</taxon>
        <taxon>Acidimicrobiales</taxon>
        <taxon>Ilumatobacteraceae</taxon>
        <taxon>Ilumatobacter</taxon>
    </lineage>
</organism>
<dbReference type="Proteomes" id="UP000011863">
    <property type="component" value="Chromosome"/>
</dbReference>
<dbReference type="EMBL" id="AP012057">
    <property type="protein sequence ID" value="BAN03971.1"/>
    <property type="molecule type" value="Genomic_DNA"/>
</dbReference>
<keyword evidence="2" id="KW-1185">Reference proteome</keyword>
<accession>A0A6C7EBX1</accession>
<proteinExistence type="predicted"/>
<name>A0A6C7EBX1_ILUCY</name>
<protein>
    <submittedName>
        <fullName evidence="1">Uncharacterized protein</fullName>
    </submittedName>
</protein>
<evidence type="ECO:0000313" key="2">
    <source>
        <dbReference type="Proteomes" id="UP000011863"/>
    </source>
</evidence>
<evidence type="ECO:0000313" key="1">
    <source>
        <dbReference type="EMBL" id="BAN03971.1"/>
    </source>
</evidence>
<reference evidence="1 2" key="1">
    <citation type="journal article" date="2013" name="Int. J. Syst. Evol. Microbiol.">
        <title>Ilumatobacter nonamiense sp. nov. and Ilumatobacter coccineum sp. nov., isolated from seashore sand.</title>
        <authorList>
            <person name="Matsumoto A."/>
            <person name="Kasai H."/>
            <person name="Matsuo Y."/>
            <person name="Shizuri Y."/>
            <person name="Ichikawa N."/>
            <person name="Fujita N."/>
            <person name="Omura S."/>
            <person name="Takahashi Y."/>
        </authorList>
    </citation>
    <scope>NUCLEOTIDE SEQUENCE [LARGE SCALE GENOMIC DNA]</scope>
    <source>
        <strain evidence="2">NBRC 103263 / KCTC 29153 / YM16-304</strain>
    </source>
</reference>